<keyword evidence="3" id="KW-0687">Ribonucleoprotein</keyword>
<protein>
    <recommendedName>
        <fullName evidence="4">Large ribosomal subunit protein uL29</fullName>
    </recommendedName>
    <alternativeName>
        <fullName evidence="5">50S ribosomal protein L29</fullName>
    </alternativeName>
</protein>
<organism evidence="6">
    <name type="scientific">uncultured Ignavibacteria bacterium Rifle_16ft_4_minimus_28285</name>
    <dbReference type="NCBI Taxonomy" id="1665101"/>
    <lineage>
        <taxon>Bacteria</taxon>
        <taxon>Pseudomonadati</taxon>
        <taxon>Ignavibacteriota</taxon>
        <taxon>Ignavibacteria</taxon>
        <taxon>environmental samples</taxon>
    </lineage>
</organism>
<proteinExistence type="inferred from homology"/>
<dbReference type="FunFam" id="1.10.287.310:FF:000001">
    <property type="entry name" value="50S ribosomal protein L29"/>
    <property type="match status" value="1"/>
</dbReference>
<evidence type="ECO:0000313" key="6">
    <source>
        <dbReference type="EMBL" id="AKQ01836.1"/>
    </source>
</evidence>
<evidence type="ECO:0000256" key="3">
    <source>
        <dbReference type="ARBA" id="ARBA00023274"/>
    </source>
</evidence>
<evidence type="ECO:0000256" key="4">
    <source>
        <dbReference type="ARBA" id="ARBA00035204"/>
    </source>
</evidence>
<reference evidence="6" key="1">
    <citation type="journal article" date="2015" name="ISME J.">
        <title>Aquifer environment selects for microbial species cohorts in sediment and groundwater.</title>
        <authorList>
            <person name="Hug L.A."/>
            <person name="Thomas B.C."/>
            <person name="Brown C.T."/>
            <person name="Frischkorn K.R."/>
            <person name="Williams K.H."/>
            <person name="Tringe S.G."/>
            <person name="Banfield J.F."/>
        </authorList>
    </citation>
    <scope>NUCLEOTIDE SEQUENCE</scope>
</reference>
<keyword evidence="2 6" id="KW-0689">Ribosomal protein</keyword>
<name>A0A0H4T2H1_9BACT</name>
<evidence type="ECO:0000256" key="2">
    <source>
        <dbReference type="ARBA" id="ARBA00022980"/>
    </source>
</evidence>
<dbReference type="InterPro" id="IPR018254">
    <property type="entry name" value="Ribosomal_uL29_CS"/>
</dbReference>
<dbReference type="HAMAP" id="MF_00374">
    <property type="entry name" value="Ribosomal_uL29"/>
    <property type="match status" value="1"/>
</dbReference>
<dbReference type="Gene3D" id="1.10.287.310">
    <property type="match status" value="1"/>
</dbReference>
<dbReference type="GO" id="GO:0006412">
    <property type="term" value="P:translation"/>
    <property type="evidence" value="ECO:0007669"/>
    <property type="project" value="InterPro"/>
</dbReference>
<evidence type="ECO:0000256" key="1">
    <source>
        <dbReference type="ARBA" id="ARBA00009254"/>
    </source>
</evidence>
<dbReference type="EMBL" id="KT006980">
    <property type="protein sequence ID" value="AKQ01836.1"/>
    <property type="molecule type" value="Genomic_DNA"/>
</dbReference>
<sequence>MKAHELRQLSDEELKKRIQDEEENLANLNFQKALSQVENPMKFRHSRRDIARMKTILRQRALKPKGTPKDNSIVISLKFTSMSRQTACDIIFVVGQVRGI</sequence>
<dbReference type="PROSITE" id="PS00579">
    <property type="entry name" value="RIBOSOMAL_L29"/>
    <property type="match status" value="1"/>
</dbReference>
<dbReference type="PANTHER" id="PTHR10916:SF0">
    <property type="entry name" value="LARGE RIBOSOMAL SUBUNIT PROTEIN UL29C"/>
    <property type="match status" value="1"/>
</dbReference>
<dbReference type="SUPFAM" id="SSF46561">
    <property type="entry name" value="Ribosomal protein L29 (L29p)"/>
    <property type="match status" value="1"/>
</dbReference>
<dbReference type="InterPro" id="IPR036049">
    <property type="entry name" value="Ribosomal_uL29_sf"/>
</dbReference>
<dbReference type="PANTHER" id="PTHR10916">
    <property type="entry name" value="60S RIBOSOMAL PROTEIN L35/50S RIBOSOMAL PROTEIN L29"/>
    <property type="match status" value="1"/>
</dbReference>
<dbReference type="GO" id="GO:0022625">
    <property type="term" value="C:cytosolic large ribosomal subunit"/>
    <property type="evidence" value="ECO:0007669"/>
    <property type="project" value="TreeGrafter"/>
</dbReference>
<dbReference type="InterPro" id="IPR001854">
    <property type="entry name" value="Ribosomal_uL29"/>
</dbReference>
<accession>A0A0H4T2H1</accession>
<feature type="non-terminal residue" evidence="6">
    <location>
        <position position="100"/>
    </location>
</feature>
<dbReference type="Pfam" id="PF00831">
    <property type="entry name" value="Ribosomal_L29"/>
    <property type="match status" value="1"/>
</dbReference>
<dbReference type="GO" id="GO:0003735">
    <property type="term" value="F:structural constituent of ribosome"/>
    <property type="evidence" value="ECO:0007669"/>
    <property type="project" value="InterPro"/>
</dbReference>
<dbReference type="CDD" id="cd00427">
    <property type="entry name" value="Ribosomal_L29_HIP"/>
    <property type="match status" value="1"/>
</dbReference>
<dbReference type="NCBIfam" id="TIGR00012">
    <property type="entry name" value="L29"/>
    <property type="match status" value="1"/>
</dbReference>
<dbReference type="InterPro" id="IPR050063">
    <property type="entry name" value="Ribosomal_protein_uL29"/>
</dbReference>
<evidence type="ECO:0000256" key="5">
    <source>
        <dbReference type="ARBA" id="ARBA00035476"/>
    </source>
</evidence>
<dbReference type="AlphaFoldDB" id="A0A0H4T2H1"/>
<comment type="similarity">
    <text evidence="1">Belongs to the universal ribosomal protein uL29 family.</text>
</comment>